<keyword evidence="1" id="KW-0472">Membrane</keyword>
<feature type="non-terminal residue" evidence="2">
    <location>
        <position position="269"/>
    </location>
</feature>
<evidence type="ECO:0008006" key="4">
    <source>
        <dbReference type="Google" id="ProtNLM"/>
    </source>
</evidence>
<sequence length="269" mass="29898">MPNTKKITFAKLSGGDNYTYWALRMDSLLIREKLQGALGSKTYNKSEKAGYSGRVIAVIAGVMGIISISFSHLLNTNTSPASNSSLIASFRLSPRVQLSDSGYLYTFNLFFTTFLFTFRPTNYLIRTLFSDAFQQSDPLFLKKFPLSATMGNDQKYSFAKLLGSGNYTHWALRMDSLLIREKLQGALGSIAHNKSEDALALIRLQLEDGPLTQIMHLRSAKEAWDKLKDLYNPARHNALSHSGAIAVIAPESTRYSDPVIAPDLDGRTK</sequence>
<organism evidence="2 3">
    <name type="scientific">Ophiocordyceps polyrhachis-furcata BCC 54312</name>
    <dbReference type="NCBI Taxonomy" id="1330021"/>
    <lineage>
        <taxon>Eukaryota</taxon>
        <taxon>Fungi</taxon>
        <taxon>Dikarya</taxon>
        <taxon>Ascomycota</taxon>
        <taxon>Pezizomycotina</taxon>
        <taxon>Sordariomycetes</taxon>
        <taxon>Hypocreomycetidae</taxon>
        <taxon>Hypocreales</taxon>
        <taxon>Ophiocordycipitaceae</taxon>
        <taxon>Ophiocordyceps</taxon>
    </lineage>
</organism>
<feature type="transmembrane region" description="Helical" evidence="1">
    <location>
        <begin position="55"/>
        <end position="74"/>
    </location>
</feature>
<dbReference type="Proteomes" id="UP000253664">
    <property type="component" value="Unassembled WGS sequence"/>
</dbReference>
<feature type="transmembrane region" description="Helical" evidence="1">
    <location>
        <begin position="102"/>
        <end position="118"/>
    </location>
</feature>
<proteinExistence type="predicted"/>
<evidence type="ECO:0000256" key="1">
    <source>
        <dbReference type="SAM" id="Phobius"/>
    </source>
</evidence>
<dbReference type="AlphaFoldDB" id="A0A367LGM1"/>
<reference evidence="2 3" key="1">
    <citation type="journal article" date="2015" name="BMC Genomics">
        <title>Insights from the genome of Ophiocordyceps polyrhachis-furcata to pathogenicity and host specificity in insect fungi.</title>
        <authorList>
            <person name="Wichadakul D."/>
            <person name="Kobmoo N."/>
            <person name="Ingsriswang S."/>
            <person name="Tangphatsornruang S."/>
            <person name="Chantasingh D."/>
            <person name="Luangsa-ard J.J."/>
            <person name="Eurwilaichitr L."/>
        </authorList>
    </citation>
    <scope>NUCLEOTIDE SEQUENCE [LARGE SCALE GENOMIC DNA]</scope>
    <source>
        <strain evidence="2 3">BCC 54312</strain>
    </source>
</reference>
<accession>A0A367LGM1</accession>
<name>A0A367LGM1_9HYPO</name>
<dbReference type="Pfam" id="PF14223">
    <property type="entry name" value="Retrotran_gag_2"/>
    <property type="match status" value="1"/>
</dbReference>
<comment type="caution">
    <text evidence="2">The sequence shown here is derived from an EMBL/GenBank/DDBJ whole genome shotgun (WGS) entry which is preliminary data.</text>
</comment>
<gene>
    <name evidence="2" type="ORF">L249_5619</name>
</gene>
<keyword evidence="3" id="KW-1185">Reference proteome</keyword>
<dbReference type="OrthoDB" id="3599317at2759"/>
<keyword evidence="1" id="KW-0812">Transmembrane</keyword>
<keyword evidence="1" id="KW-1133">Transmembrane helix</keyword>
<evidence type="ECO:0000313" key="2">
    <source>
        <dbReference type="EMBL" id="RCI13412.1"/>
    </source>
</evidence>
<protein>
    <recommendedName>
        <fullName evidence="4">DUF4219 domain-containing protein</fullName>
    </recommendedName>
</protein>
<evidence type="ECO:0000313" key="3">
    <source>
        <dbReference type="Proteomes" id="UP000253664"/>
    </source>
</evidence>
<dbReference type="EMBL" id="LKCN02000006">
    <property type="protein sequence ID" value="RCI13412.1"/>
    <property type="molecule type" value="Genomic_DNA"/>
</dbReference>